<dbReference type="Gene3D" id="3.40.50.360">
    <property type="match status" value="1"/>
</dbReference>
<dbReference type="Proteomes" id="UP000252387">
    <property type="component" value="Unassembled WGS sequence"/>
</dbReference>
<dbReference type="OrthoDB" id="9812295at2"/>
<evidence type="ECO:0000256" key="1">
    <source>
        <dbReference type="ARBA" id="ARBA00001917"/>
    </source>
</evidence>
<dbReference type="PANTHER" id="PTHR30543:SF21">
    <property type="entry name" value="NAD(P)H-DEPENDENT FMN REDUCTASE LOT6"/>
    <property type="match status" value="1"/>
</dbReference>
<dbReference type="RefSeq" id="WP_114342149.1">
    <property type="nucleotide sequence ID" value="NZ_QFWQ01000005.1"/>
</dbReference>
<keyword evidence="5" id="KW-1185">Reference proteome</keyword>
<evidence type="ECO:0000313" key="4">
    <source>
        <dbReference type="EMBL" id="RCS29944.1"/>
    </source>
</evidence>
<comment type="caution">
    <text evidence="4">The sequence shown here is derived from an EMBL/GenBank/DDBJ whole genome shotgun (WGS) entry which is preliminary data.</text>
</comment>
<evidence type="ECO:0000256" key="2">
    <source>
        <dbReference type="ARBA" id="ARBA00022643"/>
    </source>
</evidence>
<comment type="cofactor">
    <cofactor evidence="1">
        <name>FMN</name>
        <dbReference type="ChEBI" id="CHEBI:58210"/>
    </cofactor>
</comment>
<reference evidence="4 5" key="1">
    <citation type="submission" date="2018-05" db="EMBL/GenBank/DDBJ databases">
        <title>Draft genome sequence of Rhodanobacter denitrificans Yn1 isolated from gold copper mine.</title>
        <authorList>
            <person name="Yang N."/>
            <person name="Mazhar H.S."/>
            <person name="Rensing C."/>
        </authorList>
    </citation>
    <scope>NUCLEOTIDE SEQUENCE [LARGE SCALE GENOMIC DNA]</scope>
    <source>
        <strain evidence="4 5">Yn1</strain>
    </source>
</reference>
<feature type="domain" description="NADPH-dependent FMN reductase-like" evidence="3">
    <location>
        <begin position="7"/>
        <end position="140"/>
    </location>
</feature>
<dbReference type="GO" id="GO:0016491">
    <property type="term" value="F:oxidoreductase activity"/>
    <property type="evidence" value="ECO:0007669"/>
    <property type="project" value="InterPro"/>
</dbReference>
<keyword evidence="2" id="KW-0288">FMN</keyword>
<keyword evidence="2" id="KW-0285">Flavoprotein</keyword>
<evidence type="ECO:0000259" key="3">
    <source>
        <dbReference type="Pfam" id="PF03358"/>
    </source>
</evidence>
<dbReference type="SUPFAM" id="SSF52218">
    <property type="entry name" value="Flavoproteins"/>
    <property type="match status" value="1"/>
</dbReference>
<proteinExistence type="predicted"/>
<organism evidence="4 5">
    <name type="scientific">Rhodanobacter denitrificans</name>
    <dbReference type="NCBI Taxonomy" id="666685"/>
    <lineage>
        <taxon>Bacteria</taxon>
        <taxon>Pseudomonadati</taxon>
        <taxon>Pseudomonadota</taxon>
        <taxon>Gammaproteobacteria</taxon>
        <taxon>Lysobacterales</taxon>
        <taxon>Rhodanobacteraceae</taxon>
        <taxon>Rhodanobacter</taxon>
    </lineage>
</organism>
<dbReference type="PANTHER" id="PTHR30543">
    <property type="entry name" value="CHROMATE REDUCTASE"/>
    <property type="match status" value="1"/>
</dbReference>
<dbReference type="InterPro" id="IPR050712">
    <property type="entry name" value="NAD(P)H-dep_reductase"/>
</dbReference>
<dbReference type="AlphaFoldDB" id="A0A368KDG2"/>
<dbReference type="GO" id="GO:0010181">
    <property type="term" value="F:FMN binding"/>
    <property type="evidence" value="ECO:0007669"/>
    <property type="project" value="TreeGrafter"/>
</dbReference>
<dbReference type="InterPro" id="IPR029039">
    <property type="entry name" value="Flavoprotein-like_sf"/>
</dbReference>
<dbReference type="EMBL" id="QFWQ01000005">
    <property type="protein sequence ID" value="RCS29944.1"/>
    <property type="molecule type" value="Genomic_DNA"/>
</dbReference>
<protein>
    <submittedName>
        <fullName evidence="4">NAD(P)H-dependent oxidoreductase</fullName>
    </submittedName>
</protein>
<dbReference type="GO" id="GO:0005829">
    <property type="term" value="C:cytosol"/>
    <property type="evidence" value="ECO:0007669"/>
    <property type="project" value="TreeGrafter"/>
</dbReference>
<gene>
    <name evidence="4" type="ORF">DEO45_07650</name>
</gene>
<evidence type="ECO:0000313" key="5">
    <source>
        <dbReference type="Proteomes" id="UP000252387"/>
    </source>
</evidence>
<dbReference type="Pfam" id="PF03358">
    <property type="entry name" value="FMN_red"/>
    <property type="match status" value="1"/>
</dbReference>
<dbReference type="InterPro" id="IPR005025">
    <property type="entry name" value="FMN_Rdtase-like_dom"/>
</dbReference>
<sequence length="181" mass="18765">MTVTAQRVLCLCGSLRRVSSNRAALEAARQLAAPTLELVLYEGLGALPLFSPDDDVDPLPPVVLALREAVGRADALLIACPEYAHGLPGAFKNLLDWLVGSLELPGKPVLLLNTAARGSYHAQEALAEILTTMSAQLLASQPLPVALPGAGCTAAQVLASAERCAELRAALDVLADALPVA</sequence>
<accession>A0A368KDG2</accession>
<name>A0A368KDG2_9GAMM</name>